<dbReference type="PANTHER" id="PTHR33908">
    <property type="entry name" value="MANNOSYLTRANSFERASE YKCB-RELATED"/>
    <property type="match status" value="1"/>
</dbReference>
<dbReference type="GO" id="GO:0000030">
    <property type="term" value="F:mannosyltransferase activity"/>
    <property type="evidence" value="ECO:0007669"/>
    <property type="project" value="InterPro"/>
</dbReference>
<evidence type="ECO:0000256" key="7">
    <source>
        <dbReference type="ARBA" id="ARBA00023136"/>
    </source>
</evidence>
<feature type="transmembrane region" description="Helical" evidence="8">
    <location>
        <begin position="110"/>
        <end position="128"/>
    </location>
</feature>
<protein>
    <submittedName>
        <fullName evidence="10">4-amino-4-deoxy-L-arabinose transferase</fullName>
        <ecNumber evidence="10">2.-.-.-</ecNumber>
        <ecNumber evidence="10">2.4.2.43</ecNumber>
    </submittedName>
</protein>
<evidence type="ECO:0000256" key="4">
    <source>
        <dbReference type="ARBA" id="ARBA00022679"/>
    </source>
</evidence>
<dbReference type="GO" id="GO:0009103">
    <property type="term" value="P:lipopolysaccharide biosynthetic process"/>
    <property type="evidence" value="ECO:0007669"/>
    <property type="project" value="TreeGrafter"/>
</dbReference>
<evidence type="ECO:0000259" key="9">
    <source>
        <dbReference type="Pfam" id="PF02366"/>
    </source>
</evidence>
<dbReference type="GO" id="GO:0010041">
    <property type="term" value="P:response to iron(III) ion"/>
    <property type="evidence" value="ECO:0007669"/>
    <property type="project" value="TreeGrafter"/>
</dbReference>
<name>A0A658YZW6_SHIFL</name>
<dbReference type="PANTHER" id="PTHR33908:SF3">
    <property type="entry name" value="UNDECAPRENYL PHOSPHATE-ALPHA-4-AMINO-4-DEOXY-L-ARABINOSE ARABINOSYL TRANSFERASE"/>
    <property type="match status" value="1"/>
</dbReference>
<keyword evidence="4 10" id="KW-0808">Transferase</keyword>
<evidence type="ECO:0000256" key="8">
    <source>
        <dbReference type="SAM" id="Phobius"/>
    </source>
</evidence>
<reference evidence="10 11" key="1">
    <citation type="submission" date="2018-06" db="EMBL/GenBank/DDBJ databases">
        <authorList>
            <consortium name="Pathogen Informatics"/>
            <person name="Doyle S."/>
        </authorList>
    </citation>
    <scope>NUCLEOTIDE SEQUENCE [LARGE SCALE GENOMIC DNA]</scope>
    <source>
        <strain evidence="10 11">4028STDY6275000</strain>
    </source>
</reference>
<keyword evidence="7 8" id="KW-0472">Membrane</keyword>
<organism evidence="10 11">
    <name type="scientific">Shigella flexneri</name>
    <dbReference type="NCBI Taxonomy" id="623"/>
    <lineage>
        <taxon>Bacteria</taxon>
        <taxon>Pseudomonadati</taxon>
        <taxon>Pseudomonadota</taxon>
        <taxon>Gammaproteobacteria</taxon>
        <taxon>Enterobacterales</taxon>
        <taxon>Enterobacteriaceae</taxon>
        <taxon>Shigella</taxon>
    </lineage>
</organism>
<dbReference type="EC" id="2.-.-.-" evidence="10"/>
<evidence type="ECO:0000256" key="2">
    <source>
        <dbReference type="ARBA" id="ARBA00022475"/>
    </source>
</evidence>
<dbReference type="GO" id="GO:0005886">
    <property type="term" value="C:plasma membrane"/>
    <property type="evidence" value="ECO:0007669"/>
    <property type="project" value="UniProtKB-SubCell"/>
</dbReference>
<evidence type="ECO:0000256" key="1">
    <source>
        <dbReference type="ARBA" id="ARBA00004651"/>
    </source>
</evidence>
<feature type="transmembrane region" description="Helical" evidence="8">
    <location>
        <begin position="7"/>
        <end position="28"/>
    </location>
</feature>
<feature type="transmembrane region" description="Helical" evidence="8">
    <location>
        <begin position="81"/>
        <end position="103"/>
    </location>
</feature>
<sequence>MKSVRYLIGIFAFIACYYLLPISTRLLWQPDETRYAEISREMLASGDWIVPHLLGLRYFEKPIAGYWINSIGQWLFGANNFGVRAGVIFATLLTAALVTWFTLRLWRDKRLALLATVIYLSLSMPSALMPCSIRLLHSGWWRECAASGWQCRHRRGKAKAQDFYCWESPAAWG</sequence>
<dbReference type="InterPro" id="IPR003342">
    <property type="entry name" value="ArnT-like_N"/>
</dbReference>
<keyword evidence="3 10" id="KW-0328">Glycosyltransferase</keyword>
<dbReference type="AlphaFoldDB" id="A0A658YZW6"/>
<evidence type="ECO:0000256" key="3">
    <source>
        <dbReference type="ARBA" id="ARBA00022676"/>
    </source>
</evidence>
<dbReference type="InterPro" id="IPR050297">
    <property type="entry name" value="LipidA_mod_glycosyltrf_83"/>
</dbReference>
<dbReference type="GO" id="GO:0006493">
    <property type="term" value="P:protein O-linked glycosylation"/>
    <property type="evidence" value="ECO:0007669"/>
    <property type="project" value="InterPro"/>
</dbReference>
<comment type="subcellular location">
    <subcellularLocation>
        <location evidence="1">Cell membrane</location>
        <topology evidence="1">Multi-pass membrane protein</topology>
    </subcellularLocation>
</comment>
<dbReference type="GO" id="GO:0103015">
    <property type="term" value="F:4-amino-4-deoxy-L-arabinose transferase activity"/>
    <property type="evidence" value="ECO:0007669"/>
    <property type="project" value="UniProtKB-EC"/>
</dbReference>
<evidence type="ECO:0000313" key="11">
    <source>
        <dbReference type="Proteomes" id="UP000260191"/>
    </source>
</evidence>
<keyword evidence="6 8" id="KW-1133">Transmembrane helix</keyword>
<gene>
    <name evidence="10" type="primary">arnT_2</name>
    <name evidence="10" type="ORF">SAMEA3710514_02950</name>
</gene>
<proteinExistence type="predicted"/>
<dbReference type="Proteomes" id="UP000260191">
    <property type="component" value="Unassembled WGS sequence"/>
</dbReference>
<dbReference type="EC" id="2.4.2.43" evidence="10"/>
<evidence type="ECO:0000256" key="6">
    <source>
        <dbReference type="ARBA" id="ARBA00022989"/>
    </source>
</evidence>
<dbReference type="PROSITE" id="PS51257">
    <property type="entry name" value="PROKAR_LIPOPROTEIN"/>
    <property type="match status" value="1"/>
</dbReference>
<dbReference type="Pfam" id="PF02366">
    <property type="entry name" value="PMT"/>
    <property type="match status" value="1"/>
</dbReference>
<evidence type="ECO:0000256" key="5">
    <source>
        <dbReference type="ARBA" id="ARBA00022692"/>
    </source>
</evidence>
<keyword evidence="5 8" id="KW-0812">Transmembrane</keyword>
<feature type="domain" description="ArnT-like N-terminal" evidence="9">
    <location>
        <begin position="4"/>
        <end position="121"/>
    </location>
</feature>
<evidence type="ECO:0000313" key="10">
    <source>
        <dbReference type="EMBL" id="SVH88739.1"/>
    </source>
</evidence>
<dbReference type="EMBL" id="UIPR01000048">
    <property type="protein sequence ID" value="SVH88739.1"/>
    <property type="molecule type" value="Genomic_DNA"/>
</dbReference>
<accession>A0A658YZW6</accession>
<keyword evidence="2" id="KW-1003">Cell membrane</keyword>